<dbReference type="AlphaFoldDB" id="A0A1A8WQ92"/>
<gene>
    <name evidence="2" type="primary">PmUG01_08036200</name>
    <name evidence="1" type="ORF">PMALA_039810</name>
    <name evidence="2" type="ORF">PMUG01_08036200</name>
</gene>
<dbReference type="Proteomes" id="UP000219813">
    <property type="component" value="Chromosome 8"/>
</dbReference>
<dbReference type="GeneID" id="39868344"/>
<evidence type="ECO:0000313" key="4">
    <source>
        <dbReference type="Proteomes" id="UP000219813"/>
    </source>
</evidence>
<keyword evidence="4" id="KW-1185">Reference proteome</keyword>
<accession>A0A1A8WQ92</accession>
<dbReference type="RefSeq" id="XP_028861208.1">
    <property type="nucleotide sequence ID" value="XM_029004528.1"/>
</dbReference>
<evidence type="ECO:0000313" key="1">
    <source>
        <dbReference type="EMBL" id="SBS93499.1"/>
    </source>
</evidence>
<dbReference type="OrthoDB" id="363220at2759"/>
<dbReference type="KEGG" id="pmal:PMUG01_08036200"/>
<reference evidence="3" key="2">
    <citation type="submission" date="2016-05" db="EMBL/GenBank/DDBJ databases">
        <authorList>
            <person name="Naeem Raeece"/>
        </authorList>
    </citation>
    <scope>NUCLEOTIDE SEQUENCE [LARGE SCALE GENOMIC DNA]</scope>
</reference>
<dbReference type="EMBL" id="LT594629">
    <property type="protein sequence ID" value="SCN12237.1"/>
    <property type="molecule type" value="Genomic_DNA"/>
</dbReference>
<reference evidence="2 4" key="3">
    <citation type="submission" date="2016-06" db="EMBL/GenBank/DDBJ databases">
        <authorList>
            <consortium name="Pathogen Informatics"/>
        </authorList>
    </citation>
    <scope>NUCLEOTIDE SEQUENCE [LARGE SCALE GENOMIC DNA]</scope>
</reference>
<sequence>MAKKELVDAGCFISQMNELLLIDPLYINDAITNYFNNSINDKKALLPKESLNGIYFRNAKAGLWSSFAIRENNKCSYISPEMYKSMKDSGIDRNDENETVLSFICFNNTEFMHEYLTVEKINELKWEILGSNSNHITINMNKEQNKYSKDDKNASKKQLDKEEIVSLENYFSNMLTVESGQVGLFCIESIKHCADMLLQKFGNNDINNEEQLDNLFKQNMNDLYPWYNKICNLTLSSSIAIIDFIDMPIGSVCMSSADCVVNYLCEVVRDEVTDEVWAIRVNFLNPLK</sequence>
<dbReference type="EMBL" id="FLQW01002526">
    <property type="protein sequence ID" value="SBS93499.1"/>
    <property type="molecule type" value="Genomic_DNA"/>
</dbReference>
<reference evidence="1" key="1">
    <citation type="submission" date="2016-05" db="EMBL/GenBank/DDBJ databases">
        <authorList>
            <person name="Lavstsen T."/>
            <person name="Jespersen J.S."/>
        </authorList>
    </citation>
    <scope>NUCLEOTIDE SEQUENCE [LARGE SCALE GENOMIC DNA]</scope>
</reference>
<evidence type="ECO:0000313" key="2">
    <source>
        <dbReference type="EMBL" id="SCN12237.1"/>
    </source>
</evidence>
<evidence type="ECO:0000313" key="3">
    <source>
        <dbReference type="Proteomes" id="UP000078597"/>
    </source>
</evidence>
<protein>
    <submittedName>
        <fullName evidence="1">Uncharacterized protein</fullName>
    </submittedName>
</protein>
<dbReference type="OMA" id="EVWAIRV"/>
<proteinExistence type="predicted"/>
<dbReference type="VEuPathDB" id="PlasmoDB:PmUG01_08036200"/>
<name>A0A1A8WQ92_PLAMA</name>
<organism evidence="1 3">
    <name type="scientific">Plasmodium malariae</name>
    <dbReference type="NCBI Taxonomy" id="5858"/>
    <lineage>
        <taxon>Eukaryota</taxon>
        <taxon>Sar</taxon>
        <taxon>Alveolata</taxon>
        <taxon>Apicomplexa</taxon>
        <taxon>Aconoidasida</taxon>
        <taxon>Haemosporida</taxon>
        <taxon>Plasmodiidae</taxon>
        <taxon>Plasmodium</taxon>
        <taxon>Plasmodium (Plasmodium)</taxon>
    </lineage>
</organism>
<dbReference type="Proteomes" id="UP000078597">
    <property type="component" value="Unassembled WGS sequence"/>
</dbReference>